<evidence type="ECO:0000313" key="1">
    <source>
        <dbReference type="EMBL" id="EHN08748.1"/>
    </source>
</evidence>
<proteinExistence type="predicted"/>
<keyword evidence="2" id="KW-1185">Reference proteome</keyword>
<evidence type="ECO:0000313" key="2">
    <source>
        <dbReference type="Proteomes" id="UP000005143"/>
    </source>
</evidence>
<comment type="caution">
    <text evidence="1">The sequence shown here is derived from an EMBL/GenBank/DDBJ whole genome shotgun (WGS) entry which is preliminary data.</text>
</comment>
<dbReference type="AlphaFoldDB" id="H0EC55"/>
<protein>
    <submittedName>
        <fullName evidence="1">Uncharacterized protein</fullName>
    </submittedName>
</protein>
<name>H0EC55_9ACTN</name>
<organism evidence="1 2">
    <name type="scientific">Patulibacter medicamentivorans</name>
    <dbReference type="NCBI Taxonomy" id="1097667"/>
    <lineage>
        <taxon>Bacteria</taxon>
        <taxon>Bacillati</taxon>
        <taxon>Actinomycetota</taxon>
        <taxon>Thermoleophilia</taxon>
        <taxon>Solirubrobacterales</taxon>
        <taxon>Patulibacteraceae</taxon>
        <taxon>Patulibacter</taxon>
    </lineage>
</organism>
<sequence>MDTNALLHVVYRQPVGEGSRPAEPEWPACVCGLGVVGTRQRQARTNTVDNEVGL</sequence>
<dbReference type="Proteomes" id="UP000005143">
    <property type="component" value="Unassembled WGS sequence"/>
</dbReference>
<dbReference type="EMBL" id="AGUD01000346">
    <property type="protein sequence ID" value="EHN08748.1"/>
    <property type="molecule type" value="Genomic_DNA"/>
</dbReference>
<gene>
    <name evidence="1" type="ORF">PAI11_44540</name>
</gene>
<accession>H0EC55</accession>
<reference evidence="1 2" key="1">
    <citation type="journal article" date="2013" name="Biodegradation">
        <title>Quantitative proteomic analysis of ibuprofen-degrading Patulibacter sp. strain I11.</title>
        <authorList>
            <person name="Almeida B."/>
            <person name="Kjeldal H."/>
            <person name="Lolas I."/>
            <person name="Knudsen A.D."/>
            <person name="Carvalho G."/>
            <person name="Nielsen K.L."/>
            <person name="Barreto Crespo M.T."/>
            <person name="Stensballe A."/>
            <person name="Nielsen J.L."/>
        </authorList>
    </citation>
    <scope>NUCLEOTIDE SEQUENCE [LARGE SCALE GENOMIC DNA]</scope>
    <source>
        <strain evidence="1 2">I11</strain>
    </source>
</reference>